<evidence type="ECO:0000313" key="2">
    <source>
        <dbReference type="Proteomes" id="UP001142810"/>
    </source>
</evidence>
<dbReference type="EMBL" id="JAPFRD010000010">
    <property type="protein sequence ID" value="MCW8108771.1"/>
    <property type="molecule type" value="Genomic_DNA"/>
</dbReference>
<dbReference type="Pfam" id="PF10972">
    <property type="entry name" value="CsiV"/>
    <property type="match status" value="1"/>
</dbReference>
<protein>
    <submittedName>
        <fullName evidence="1">Peptidoglycan binding protein CsiV</fullName>
    </submittedName>
</protein>
<sequence length="454" mass="52474">MNFRCLFALLFISDLARAQADDKWWFDVEVILFDRAVALTELDEQFPFADNLRPVDADLDLITNLLQPDITHLKQSLPECGKDHVLQLTSPPSVESILREHEKWKVRQDGKNNRINDVSNSLQNELPADVASDAAYAIEPAARPAQPNADSNIQASGVADPVTAQRIAQLWMDNALPPLPPRPSVPRMQFCREITPWLTWEHGKWTWHREDNSIPYPDEIKIELNGDDNPAANYPRILPDSARELTKLSQQIRQARGLNRLLHMTWRQQVKFGQDKADKVRLFAGNDYSNQFTLTGDEKSDEVIELTLAKEGVADATQDEFFNDLYRQLAEPQEVPFASMMAAIKDDERKAKQGSTTETNFARIPIWKLDGYMKVYLKYINRVPYLHIESELFYRQPIPLTAKQNDQEDLQYRLVSIPFQQMRRVISKQIHYFDHPLFGMVVQIRRHQLPMDEN</sequence>
<organism evidence="1 2">
    <name type="scientific">Alteromonas aquimaris</name>
    <dbReference type="NCBI Taxonomy" id="2998417"/>
    <lineage>
        <taxon>Bacteria</taxon>
        <taxon>Pseudomonadati</taxon>
        <taxon>Pseudomonadota</taxon>
        <taxon>Gammaproteobacteria</taxon>
        <taxon>Alteromonadales</taxon>
        <taxon>Alteromonadaceae</taxon>
        <taxon>Alteromonas/Salinimonas group</taxon>
        <taxon>Alteromonas</taxon>
    </lineage>
</organism>
<evidence type="ECO:0000313" key="1">
    <source>
        <dbReference type="EMBL" id="MCW8108771.1"/>
    </source>
</evidence>
<keyword evidence="2" id="KW-1185">Reference proteome</keyword>
<proteinExistence type="predicted"/>
<comment type="caution">
    <text evidence="1">The sequence shown here is derived from an EMBL/GenBank/DDBJ whole genome shotgun (WGS) entry which is preliminary data.</text>
</comment>
<dbReference type="Proteomes" id="UP001142810">
    <property type="component" value="Unassembled WGS sequence"/>
</dbReference>
<gene>
    <name evidence="1" type="ORF">OPS25_09720</name>
</gene>
<dbReference type="InterPro" id="IPR021241">
    <property type="entry name" value="CsiV"/>
</dbReference>
<reference evidence="1" key="1">
    <citation type="submission" date="2022-11" db="EMBL/GenBank/DDBJ databases">
        <title>Alteromonas sp. nov., isolated from sea water of the Qingdao.</title>
        <authorList>
            <person name="Wang Q."/>
        </authorList>
    </citation>
    <scope>NUCLEOTIDE SEQUENCE</scope>
    <source>
        <strain evidence="1">ASW11-7</strain>
    </source>
</reference>
<accession>A0ABT3P7M7</accession>
<dbReference type="RefSeq" id="WP_265617511.1">
    <property type="nucleotide sequence ID" value="NZ_JAPFRD010000010.1"/>
</dbReference>
<name>A0ABT3P7M7_9ALTE</name>